<protein>
    <submittedName>
        <fullName evidence="2">Helix-turn-helix domain-containing protein</fullName>
    </submittedName>
</protein>
<evidence type="ECO:0000313" key="2">
    <source>
        <dbReference type="EMBL" id="MFC5286233.1"/>
    </source>
</evidence>
<dbReference type="Pfam" id="PF19054">
    <property type="entry name" value="DUF5753"/>
    <property type="match status" value="1"/>
</dbReference>
<accession>A0ABW0EIX2</accession>
<comment type="caution">
    <text evidence="2">The sequence shown here is derived from an EMBL/GenBank/DDBJ whole genome shotgun (WGS) entry which is preliminary data.</text>
</comment>
<gene>
    <name evidence="2" type="ORF">ACFPM7_04160</name>
</gene>
<reference evidence="3" key="1">
    <citation type="journal article" date="2019" name="Int. J. Syst. Evol. Microbiol.">
        <title>The Global Catalogue of Microorganisms (GCM) 10K type strain sequencing project: providing services to taxonomists for standard genome sequencing and annotation.</title>
        <authorList>
            <consortium name="The Broad Institute Genomics Platform"/>
            <consortium name="The Broad Institute Genome Sequencing Center for Infectious Disease"/>
            <person name="Wu L."/>
            <person name="Ma J."/>
        </authorList>
    </citation>
    <scope>NUCLEOTIDE SEQUENCE [LARGE SCALE GENOMIC DNA]</scope>
    <source>
        <strain evidence="3">CCUG 59778</strain>
    </source>
</reference>
<dbReference type="Pfam" id="PF13560">
    <property type="entry name" value="HTH_31"/>
    <property type="match status" value="1"/>
</dbReference>
<sequence length="274" mass="30903">MGGDRRPPQGRDRAIGAQLRAIRLEYTELTADQAAREIGWSGPTLSRTENGKRHIPSEDVAALLMLYRVPRPLREQMIDNAKIGCQAGWWSREIAGILPDLGTLASYEADARAITDWSVTLIPGLLHTREYAAGFMRTDGFSQADIDVRWKARELRQEVLTRVDYTAFLHEHVLHLPFGGHDAFKSQLRHLYEGYDRGLGIRVVRIVDAALAHSWMLLEFPRASPVVSIDLVRSGLFLYDDEVAPYQAIREKMAKAALSAAESRQVIARVLERF</sequence>
<organism evidence="2 3">
    <name type="scientific">Actinokineospora guangxiensis</name>
    <dbReference type="NCBI Taxonomy" id="1490288"/>
    <lineage>
        <taxon>Bacteria</taxon>
        <taxon>Bacillati</taxon>
        <taxon>Actinomycetota</taxon>
        <taxon>Actinomycetes</taxon>
        <taxon>Pseudonocardiales</taxon>
        <taxon>Pseudonocardiaceae</taxon>
        <taxon>Actinokineospora</taxon>
    </lineage>
</organism>
<evidence type="ECO:0000313" key="3">
    <source>
        <dbReference type="Proteomes" id="UP001596157"/>
    </source>
</evidence>
<dbReference type="InterPro" id="IPR043917">
    <property type="entry name" value="DUF5753"/>
</dbReference>
<proteinExistence type="predicted"/>
<name>A0ABW0EIX2_9PSEU</name>
<dbReference type="Gene3D" id="1.10.260.40">
    <property type="entry name" value="lambda repressor-like DNA-binding domains"/>
    <property type="match status" value="1"/>
</dbReference>
<evidence type="ECO:0000259" key="1">
    <source>
        <dbReference type="PROSITE" id="PS50943"/>
    </source>
</evidence>
<dbReference type="SMART" id="SM00530">
    <property type="entry name" value="HTH_XRE"/>
    <property type="match status" value="1"/>
</dbReference>
<dbReference type="InterPro" id="IPR001387">
    <property type="entry name" value="Cro/C1-type_HTH"/>
</dbReference>
<keyword evidence="3" id="KW-1185">Reference proteome</keyword>
<dbReference type="InterPro" id="IPR010982">
    <property type="entry name" value="Lambda_DNA-bd_dom_sf"/>
</dbReference>
<dbReference type="CDD" id="cd00093">
    <property type="entry name" value="HTH_XRE"/>
    <property type="match status" value="1"/>
</dbReference>
<dbReference type="EMBL" id="JBHSKF010000002">
    <property type="protein sequence ID" value="MFC5286233.1"/>
    <property type="molecule type" value="Genomic_DNA"/>
</dbReference>
<feature type="domain" description="HTH cro/C1-type" evidence="1">
    <location>
        <begin position="19"/>
        <end position="74"/>
    </location>
</feature>
<dbReference type="RefSeq" id="WP_378243989.1">
    <property type="nucleotide sequence ID" value="NZ_JBHSKF010000002.1"/>
</dbReference>
<dbReference type="Proteomes" id="UP001596157">
    <property type="component" value="Unassembled WGS sequence"/>
</dbReference>
<dbReference type="SUPFAM" id="SSF47413">
    <property type="entry name" value="lambda repressor-like DNA-binding domains"/>
    <property type="match status" value="1"/>
</dbReference>
<dbReference type="PROSITE" id="PS50943">
    <property type="entry name" value="HTH_CROC1"/>
    <property type="match status" value="1"/>
</dbReference>